<evidence type="ECO:0000256" key="2">
    <source>
        <dbReference type="ARBA" id="ARBA00022801"/>
    </source>
</evidence>
<protein>
    <submittedName>
        <fullName evidence="5">DNA polymerase III epsilon subunit-like protein</fullName>
    </submittedName>
</protein>
<organism evidence="5 6">
    <name type="scientific">Mycolicibacterium frederiksbergense</name>
    <dbReference type="NCBI Taxonomy" id="117567"/>
    <lineage>
        <taxon>Bacteria</taxon>
        <taxon>Bacillati</taxon>
        <taxon>Actinomycetota</taxon>
        <taxon>Actinomycetes</taxon>
        <taxon>Mycobacteriales</taxon>
        <taxon>Mycobacteriaceae</taxon>
        <taxon>Mycolicibacterium</taxon>
    </lineage>
</organism>
<sequence length="114" mass="12695">MPFAVIDFETTGLVPERSDRVVEVGIVLTDDAGCIEHEWTTLVNPHRDIGATHIHGIPAGDILDAPDFAGISDYLLEMLSGRVLVAHNAPFDMRFLHRELQLARYELLSRRTGC</sequence>
<proteinExistence type="predicted"/>
<keyword evidence="2" id="KW-0378">Hydrolase</keyword>
<dbReference type="Gene3D" id="3.30.420.10">
    <property type="entry name" value="Ribonuclease H-like superfamily/Ribonuclease H"/>
    <property type="match status" value="1"/>
</dbReference>
<evidence type="ECO:0000256" key="3">
    <source>
        <dbReference type="ARBA" id="ARBA00022839"/>
    </source>
</evidence>
<dbReference type="RefSeq" id="WP_280831133.1">
    <property type="nucleotide sequence ID" value="NZ_JARXVE010000002.1"/>
</dbReference>
<dbReference type="PANTHER" id="PTHR30231:SF4">
    <property type="entry name" value="PROTEIN NEN2"/>
    <property type="match status" value="1"/>
</dbReference>
<dbReference type="EMBL" id="JARXVE010000002">
    <property type="protein sequence ID" value="MDH6194439.1"/>
    <property type="molecule type" value="Genomic_DNA"/>
</dbReference>
<keyword evidence="1" id="KW-0540">Nuclease</keyword>
<evidence type="ECO:0000256" key="1">
    <source>
        <dbReference type="ARBA" id="ARBA00022722"/>
    </source>
</evidence>
<dbReference type="InterPro" id="IPR013520">
    <property type="entry name" value="Ribonucl_H"/>
</dbReference>
<comment type="caution">
    <text evidence="5">The sequence shown here is derived from an EMBL/GenBank/DDBJ whole genome shotgun (WGS) entry which is preliminary data.</text>
</comment>
<gene>
    <name evidence="5" type="ORF">M2272_001068</name>
</gene>
<dbReference type="SUPFAM" id="SSF53098">
    <property type="entry name" value="Ribonuclease H-like"/>
    <property type="match status" value="1"/>
</dbReference>
<evidence type="ECO:0000259" key="4">
    <source>
        <dbReference type="SMART" id="SM00479"/>
    </source>
</evidence>
<dbReference type="InterPro" id="IPR036397">
    <property type="entry name" value="RNaseH_sf"/>
</dbReference>
<dbReference type="Pfam" id="PF00929">
    <property type="entry name" value="RNase_T"/>
    <property type="match status" value="1"/>
</dbReference>
<evidence type="ECO:0000313" key="5">
    <source>
        <dbReference type="EMBL" id="MDH6194439.1"/>
    </source>
</evidence>
<dbReference type="PANTHER" id="PTHR30231">
    <property type="entry name" value="DNA POLYMERASE III SUBUNIT EPSILON"/>
    <property type="match status" value="1"/>
</dbReference>
<reference evidence="5 6" key="1">
    <citation type="submission" date="2023-04" db="EMBL/GenBank/DDBJ databases">
        <title>Forest soil microbial communities from Buena Vista Peninsula, Colon Province, Panama.</title>
        <authorList>
            <person name="Bouskill N."/>
        </authorList>
    </citation>
    <scope>NUCLEOTIDE SEQUENCE [LARGE SCALE GENOMIC DNA]</scope>
    <source>
        <strain evidence="5 6">AC80</strain>
    </source>
</reference>
<dbReference type="SMART" id="SM00479">
    <property type="entry name" value="EXOIII"/>
    <property type="match status" value="1"/>
</dbReference>
<dbReference type="CDD" id="cd06127">
    <property type="entry name" value="DEDDh"/>
    <property type="match status" value="1"/>
</dbReference>
<dbReference type="InterPro" id="IPR012337">
    <property type="entry name" value="RNaseH-like_sf"/>
</dbReference>
<name>A0ABT6KUQ6_9MYCO</name>
<dbReference type="Proteomes" id="UP001160130">
    <property type="component" value="Unassembled WGS sequence"/>
</dbReference>
<evidence type="ECO:0000313" key="6">
    <source>
        <dbReference type="Proteomes" id="UP001160130"/>
    </source>
</evidence>
<accession>A0ABT6KUQ6</accession>
<keyword evidence="6" id="KW-1185">Reference proteome</keyword>
<feature type="domain" description="Exonuclease" evidence="4">
    <location>
        <begin position="2"/>
        <end position="113"/>
    </location>
</feature>
<keyword evidence="3" id="KW-0269">Exonuclease</keyword>